<dbReference type="STRING" id="1529.SAMN04487885_102139"/>
<dbReference type="SUPFAM" id="SSF53756">
    <property type="entry name" value="UDP-Glycosyltransferase/glycogen phosphorylase"/>
    <property type="match status" value="1"/>
</dbReference>
<evidence type="ECO:0000313" key="4">
    <source>
        <dbReference type="Proteomes" id="UP000182135"/>
    </source>
</evidence>
<dbReference type="RefSeq" id="WP_074844298.1">
    <property type="nucleotide sequence ID" value="NZ_FOOE01000002.1"/>
</dbReference>
<sequence length="419" mass="48053">MRIAMMTNNYKPFIGGVPISIERLAEGLKILGHEVFIFAPAYGNMEDEDNVIRYKSFKGRALQGGIVIPNMFDPKIERKFKRMNIDIIHVHHPMLIGNVALHLGKKYNVPVTFTYHTRYEQYLHYIKPYEYIENRSKNEKNHELRELEVKLLNSTKEKVIPSYIKNFANKCDMVFSPTESMKEYLREIGVDSRIQVMPTGLKDRCFDAYDVSSDDIRKKYKKDKKYLFCTVARLTKEKNIEFLIDGLKKIKDNIGDCFNTLIIGDGPLKTTLKKKTTRLGLDNNVTFLNSIKNENIDDYYRASDLFLFASKSETQGIVLLEAMAAWNPVVAVKGSGVVDVVCDDINGYVTDENLDEWASKIISILNDEELRESLKKGAYDTALSYRSGNVAKIAEYNYSSVLSSYYKEQCLYGDKINVG</sequence>
<dbReference type="eggNOG" id="COG0438">
    <property type="taxonomic scope" value="Bacteria"/>
</dbReference>
<dbReference type="Pfam" id="PF00534">
    <property type="entry name" value="Glycos_transf_1"/>
    <property type="match status" value="1"/>
</dbReference>
<dbReference type="Proteomes" id="UP000182135">
    <property type="component" value="Unassembled WGS sequence"/>
</dbReference>
<keyword evidence="4" id="KW-1185">Reference proteome</keyword>
<dbReference type="InterPro" id="IPR001296">
    <property type="entry name" value="Glyco_trans_1"/>
</dbReference>
<dbReference type="PANTHER" id="PTHR45947">
    <property type="entry name" value="SULFOQUINOVOSYL TRANSFERASE SQD2"/>
    <property type="match status" value="1"/>
</dbReference>
<feature type="domain" description="Glycosyltransferase subfamily 4-like N-terminal" evidence="2">
    <location>
        <begin position="14"/>
        <end position="201"/>
    </location>
</feature>
<evidence type="ECO:0000259" key="2">
    <source>
        <dbReference type="Pfam" id="PF13439"/>
    </source>
</evidence>
<dbReference type="OrthoDB" id="9802525at2"/>
<evidence type="ECO:0000259" key="1">
    <source>
        <dbReference type="Pfam" id="PF00534"/>
    </source>
</evidence>
<dbReference type="Pfam" id="PF13439">
    <property type="entry name" value="Glyco_transf_4"/>
    <property type="match status" value="1"/>
</dbReference>
<evidence type="ECO:0000313" key="3">
    <source>
        <dbReference type="EMBL" id="SFF54732.1"/>
    </source>
</evidence>
<dbReference type="Gene3D" id="3.40.50.2000">
    <property type="entry name" value="Glycogen Phosphorylase B"/>
    <property type="match status" value="2"/>
</dbReference>
<dbReference type="GO" id="GO:0016757">
    <property type="term" value="F:glycosyltransferase activity"/>
    <property type="evidence" value="ECO:0007669"/>
    <property type="project" value="InterPro"/>
</dbReference>
<keyword evidence="3" id="KW-0808">Transferase</keyword>
<gene>
    <name evidence="3" type="ORF">SAMN04487885_102139</name>
</gene>
<proteinExistence type="predicted"/>
<dbReference type="InterPro" id="IPR028098">
    <property type="entry name" value="Glyco_trans_4-like_N"/>
</dbReference>
<feature type="domain" description="Glycosyl transferase family 1" evidence="1">
    <location>
        <begin position="214"/>
        <end position="379"/>
    </location>
</feature>
<dbReference type="AlphaFoldDB" id="A0A1I2JIQ2"/>
<dbReference type="EMBL" id="FOOE01000002">
    <property type="protein sequence ID" value="SFF54732.1"/>
    <property type="molecule type" value="Genomic_DNA"/>
</dbReference>
<accession>A0A1I2JIQ2</accession>
<dbReference type="InterPro" id="IPR050194">
    <property type="entry name" value="Glycosyltransferase_grp1"/>
</dbReference>
<name>A0A1I2JIQ2_9CLOT</name>
<organism evidence="3 4">
    <name type="scientific">Clostridium cadaveris</name>
    <dbReference type="NCBI Taxonomy" id="1529"/>
    <lineage>
        <taxon>Bacteria</taxon>
        <taxon>Bacillati</taxon>
        <taxon>Bacillota</taxon>
        <taxon>Clostridia</taxon>
        <taxon>Eubacteriales</taxon>
        <taxon>Clostridiaceae</taxon>
        <taxon>Clostridium</taxon>
    </lineage>
</organism>
<protein>
    <submittedName>
        <fullName evidence="3">Glycosyltransferase involved in cell wall bisynthesis</fullName>
    </submittedName>
</protein>
<dbReference type="PANTHER" id="PTHR45947:SF3">
    <property type="entry name" value="SULFOQUINOVOSYL TRANSFERASE SQD2"/>
    <property type="match status" value="1"/>
</dbReference>
<reference evidence="3 4" key="1">
    <citation type="submission" date="2016-10" db="EMBL/GenBank/DDBJ databases">
        <authorList>
            <person name="de Groot N.N."/>
        </authorList>
    </citation>
    <scope>NUCLEOTIDE SEQUENCE [LARGE SCALE GENOMIC DNA]</scope>
    <source>
        <strain evidence="3 4">NLAE-zl-G419</strain>
    </source>
</reference>